<organism evidence="7 8">
    <name type="scientific">Nocardioides astragali</name>
    <dbReference type="NCBI Taxonomy" id="1776736"/>
    <lineage>
        <taxon>Bacteria</taxon>
        <taxon>Bacillati</taxon>
        <taxon>Actinomycetota</taxon>
        <taxon>Actinomycetes</taxon>
        <taxon>Propionibacteriales</taxon>
        <taxon>Nocardioidaceae</taxon>
        <taxon>Nocardioides</taxon>
    </lineage>
</organism>
<protein>
    <recommendedName>
        <fullName evidence="5">Signal peptidase I</fullName>
        <ecNumber evidence="5">3.4.21.89</ecNumber>
    </recommendedName>
</protein>
<feature type="transmembrane region" description="Helical" evidence="6">
    <location>
        <begin position="136"/>
        <end position="157"/>
    </location>
</feature>
<keyword evidence="4 6" id="KW-0472">Membrane</keyword>
<dbReference type="CDD" id="cd06530">
    <property type="entry name" value="S26_SPase_I"/>
    <property type="match status" value="1"/>
</dbReference>
<dbReference type="PANTHER" id="PTHR10806">
    <property type="entry name" value="SIGNAL PEPTIDASE COMPLEX CATALYTIC SUBUNIT SEC11"/>
    <property type="match status" value="1"/>
</dbReference>
<dbReference type="InterPro" id="IPR019533">
    <property type="entry name" value="Peptidase_S26"/>
</dbReference>
<dbReference type="Proteomes" id="UP001596524">
    <property type="component" value="Unassembled WGS sequence"/>
</dbReference>
<comment type="caution">
    <text evidence="7">The sequence shown here is derived from an EMBL/GenBank/DDBJ whole genome shotgun (WGS) entry which is preliminary data.</text>
</comment>
<keyword evidence="8" id="KW-1185">Reference proteome</keyword>
<sequence length="172" mass="18575">MTTWTVLLAALSALALVVVVPRLAGATPYTVLTGSMEPGLPPGTLIVVKPAPADDIGVGTVITYQLKSEQPTVVTHRVTSQAVDDEGVPVFQTKGDANEVPDRAWVRPVQIRGEKWYAVPYLGYVSNLLTGRERQMGIYVVAALLFGYAIVLVGSGLRDRRRAPRATRARHV</sequence>
<dbReference type="EMBL" id="JBHTCH010000004">
    <property type="protein sequence ID" value="MFC7359737.1"/>
    <property type="molecule type" value="Genomic_DNA"/>
</dbReference>
<dbReference type="GO" id="GO:0009003">
    <property type="term" value="F:signal peptidase activity"/>
    <property type="evidence" value="ECO:0007669"/>
    <property type="project" value="UniProtKB-EC"/>
</dbReference>
<dbReference type="RefSeq" id="WP_255889853.1">
    <property type="nucleotide sequence ID" value="NZ_JAFMZM010000002.1"/>
</dbReference>
<name>A0ABW2MXJ9_9ACTN</name>
<keyword evidence="2 6" id="KW-0812">Transmembrane</keyword>
<evidence type="ECO:0000256" key="2">
    <source>
        <dbReference type="ARBA" id="ARBA00022692"/>
    </source>
</evidence>
<dbReference type="PANTHER" id="PTHR10806:SF6">
    <property type="entry name" value="SIGNAL PEPTIDASE COMPLEX CATALYTIC SUBUNIT SEC11"/>
    <property type="match status" value="1"/>
</dbReference>
<dbReference type="EC" id="3.4.21.89" evidence="5"/>
<proteinExistence type="predicted"/>
<dbReference type="SUPFAM" id="SSF51306">
    <property type="entry name" value="LexA/Signal peptidase"/>
    <property type="match status" value="1"/>
</dbReference>
<evidence type="ECO:0000256" key="5">
    <source>
        <dbReference type="NCBIfam" id="TIGR02228"/>
    </source>
</evidence>
<comment type="subcellular location">
    <subcellularLocation>
        <location evidence="1">Membrane</location>
    </subcellularLocation>
</comment>
<evidence type="ECO:0000256" key="1">
    <source>
        <dbReference type="ARBA" id="ARBA00004370"/>
    </source>
</evidence>
<dbReference type="InterPro" id="IPR001733">
    <property type="entry name" value="Peptidase_S26B"/>
</dbReference>
<dbReference type="PRINTS" id="PR00728">
    <property type="entry name" value="SIGNALPTASE"/>
</dbReference>
<evidence type="ECO:0000256" key="4">
    <source>
        <dbReference type="ARBA" id="ARBA00023136"/>
    </source>
</evidence>
<keyword evidence="3 6" id="KW-1133">Transmembrane helix</keyword>
<evidence type="ECO:0000256" key="3">
    <source>
        <dbReference type="ARBA" id="ARBA00022989"/>
    </source>
</evidence>
<evidence type="ECO:0000256" key="6">
    <source>
        <dbReference type="SAM" id="Phobius"/>
    </source>
</evidence>
<dbReference type="InterPro" id="IPR036286">
    <property type="entry name" value="LexA/Signal_pep-like_sf"/>
</dbReference>
<accession>A0ABW2MXJ9</accession>
<evidence type="ECO:0000313" key="8">
    <source>
        <dbReference type="Proteomes" id="UP001596524"/>
    </source>
</evidence>
<reference evidence="8" key="1">
    <citation type="journal article" date="2019" name="Int. J. Syst. Evol. Microbiol.">
        <title>The Global Catalogue of Microorganisms (GCM) 10K type strain sequencing project: providing services to taxonomists for standard genome sequencing and annotation.</title>
        <authorList>
            <consortium name="The Broad Institute Genomics Platform"/>
            <consortium name="The Broad Institute Genome Sequencing Center for Infectious Disease"/>
            <person name="Wu L."/>
            <person name="Ma J."/>
        </authorList>
    </citation>
    <scope>NUCLEOTIDE SEQUENCE [LARGE SCALE GENOMIC DNA]</scope>
    <source>
        <strain evidence="8">FCH27</strain>
    </source>
</reference>
<gene>
    <name evidence="7" type="ORF">ACFQO6_05595</name>
</gene>
<dbReference type="NCBIfam" id="TIGR02228">
    <property type="entry name" value="sigpep_I_arch"/>
    <property type="match status" value="1"/>
</dbReference>
<evidence type="ECO:0000313" key="7">
    <source>
        <dbReference type="EMBL" id="MFC7359737.1"/>
    </source>
</evidence>
<keyword evidence="7" id="KW-0378">Hydrolase</keyword>